<keyword evidence="3" id="KW-1185">Reference proteome</keyword>
<feature type="compositionally biased region" description="Basic and acidic residues" evidence="1">
    <location>
        <begin position="81"/>
        <end position="93"/>
    </location>
</feature>
<sequence>MVIGPAAMWDHMYIPPIEVFDSLQLPSDLQVIAFLQSSHAAAEKWFQLYLGCNSVSPAMFPDQQQPPATALKGDRQATSPHDMDIPVPDGKDNEGKATIWPKIAAIQMAALIGLSSIVQLLENS</sequence>
<protein>
    <submittedName>
        <fullName evidence="2">Uncharacterized protein</fullName>
    </submittedName>
</protein>
<dbReference type="Proteomes" id="UP001215712">
    <property type="component" value="Unassembled WGS sequence"/>
</dbReference>
<gene>
    <name evidence="2" type="ORF">N7493_011657</name>
</gene>
<name>A0AAD6MQ10_9EURO</name>
<evidence type="ECO:0000313" key="2">
    <source>
        <dbReference type="EMBL" id="KAJ5703268.1"/>
    </source>
</evidence>
<organism evidence="2 3">
    <name type="scientific">Penicillium malachiteum</name>
    <dbReference type="NCBI Taxonomy" id="1324776"/>
    <lineage>
        <taxon>Eukaryota</taxon>
        <taxon>Fungi</taxon>
        <taxon>Dikarya</taxon>
        <taxon>Ascomycota</taxon>
        <taxon>Pezizomycotina</taxon>
        <taxon>Eurotiomycetes</taxon>
        <taxon>Eurotiomycetidae</taxon>
        <taxon>Eurotiales</taxon>
        <taxon>Aspergillaceae</taxon>
        <taxon>Penicillium</taxon>
    </lineage>
</organism>
<evidence type="ECO:0000256" key="1">
    <source>
        <dbReference type="SAM" id="MobiDB-lite"/>
    </source>
</evidence>
<reference evidence="2" key="1">
    <citation type="journal article" date="2023" name="IMA Fungus">
        <title>Comparative genomic study of the Penicillium genus elucidates a diverse pangenome and 15 lateral gene transfer events.</title>
        <authorList>
            <person name="Petersen C."/>
            <person name="Sorensen T."/>
            <person name="Nielsen M.R."/>
            <person name="Sondergaard T.E."/>
            <person name="Sorensen J.L."/>
            <person name="Fitzpatrick D.A."/>
            <person name="Frisvad J.C."/>
            <person name="Nielsen K.L."/>
        </authorList>
    </citation>
    <scope>NUCLEOTIDE SEQUENCE</scope>
    <source>
        <strain evidence="2">IBT 17514</strain>
    </source>
</reference>
<feature type="region of interest" description="Disordered" evidence="1">
    <location>
        <begin position="61"/>
        <end position="93"/>
    </location>
</feature>
<accession>A0AAD6MQ10</accession>
<reference evidence="2" key="2">
    <citation type="submission" date="2023-01" db="EMBL/GenBank/DDBJ databases">
        <authorList>
            <person name="Petersen C."/>
        </authorList>
    </citation>
    <scope>NUCLEOTIDE SEQUENCE</scope>
    <source>
        <strain evidence="2">IBT 17514</strain>
    </source>
</reference>
<dbReference type="EMBL" id="JAQJAN010000023">
    <property type="protein sequence ID" value="KAJ5703268.1"/>
    <property type="molecule type" value="Genomic_DNA"/>
</dbReference>
<comment type="caution">
    <text evidence="2">The sequence shown here is derived from an EMBL/GenBank/DDBJ whole genome shotgun (WGS) entry which is preliminary data.</text>
</comment>
<evidence type="ECO:0000313" key="3">
    <source>
        <dbReference type="Proteomes" id="UP001215712"/>
    </source>
</evidence>
<proteinExistence type="predicted"/>
<dbReference type="AlphaFoldDB" id="A0AAD6MQ10"/>